<comment type="caution">
    <text evidence="3">The sequence shown here is derived from an EMBL/GenBank/DDBJ whole genome shotgun (WGS) entry which is preliminary data.</text>
</comment>
<dbReference type="SMART" id="SM00899">
    <property type="entry name" value="FeoA"/>
    <property type="match status" value="1"/>
</dbReference>
<protein>
    <submittedName>
        <fullName evidence="3">Ferrous iron transport protein A</fullName>
    </submittedName>
</protein>
<dbReference type="InterPro" id="IPR008988">
    <property type="entry name" value="Transcriptional_repressor_C"/>
</dbReference>
<evidence type="ECO:0000313" key="4">
    <source>
        <dbReference type="Proteomes" id="UP001204142"/>
    </source>
</evidence>
<dbReference type="Gene3D" id="2.30.30.90">
    <property type="match status" value="1"/>
</dbReference>
<evidence type="ECO:0000256" key="1">
    <source>
        <dbReference type="ARBA" id="ARBA00023004"/>
    </source>
</evidence>
<evidence type="ECO:0000313" key="3">
    <source>
        <dbReference type="EMBL" id="MCQ8896115.1"/>
    </source>
</evidence>
<evidence type="ECO:0000259" key="2">
    <source>
        <dbReference type="SMART" id="SM00899"/>
    </source>
</evidence>
<name>A0ABT1WF34_9BURK</name>
<accession>A0ABT1WF34</accession>
<gene>
    <name evidence="3" type="ORF">NQT62_06650</name>
</gene>
<organism evidence="3 4">
    <name type="scientific">Limnobacter humi</name>
    <dbReference type="NCBI Taxonomy" id="1778671"/>
    <lineage>
        <taxon>Bacteria</taxon>
        <taxon>Pseudomonadati</taxon>
        <taxon>Pseudomonadota</taxon>
        <taxon>Betaproteobacteria</taxon>
        <taxon>Burkholderiales</taxon>
        <taxon>Burkholderiaceae</taxon>
        <taxon>Limnobacter</taxon>
    </lineage>
</organism>
<keyword evidence="4" id="KW-1185">Reference proteome</keyword>
<dbReference type="Pfam" id="PF04023">
    <property type="entry name" value="FeoA"/>
    <property type="match status" value="1"/>
</dbReference>
<dbReference type="SUPFAM" id="SSF50037">
    <property type="entry name" value="C-terminal domain of transcriptional repressors"/>
    <property type="match status" value="1"/>
</dbReference>
<dbReference type="Proteomes" id="UP001204142">
    <property type="component" value="Unassembled WGS sequence"/>
</dbReference>
<reference evidence="3 4" key="1">
    <citation type="submission" date="2022-07" db="EMBL/GenBank/DDBJ databases">
        <authorList>
            <person name="Xamxidin M."/>
            <person name="Wu M."/>
        </authorList>
    </citation>
    <scope>NUCLEOTIDE SEQUENCE [LARGE SCALE GENOMIC DNA]</scope>
    <source>
        <strain evidence="3 4">NBRC 111650</strain>
    </source>
</reference>
<feature type="domain" description="Ferrous iron transporter FeoA-like" evidence="2">
    <location>
        <begin position="16"/>
        <end position="92"/>
    </location>
</feature>
<dbReference type="InterPro" id="IPR007167">
    <property type="entry name" value="Fe-transptr_FeoA-like"/>
</dbReference>
<dbReference type="EMBL" id="JANIGO010000002">
    <property type="protein sequence ID" value="MCQ8896115.1"/>
    <property type="molecule type" value="Genomic_DNA"/>
</dbReference>
<keyword evidence="1" id="KW-0408">Iron</keyword>
<proteinExistence type="predicted"/>
<dbReference type="RefSeq" id="WP_256763869.1">
    <property type="nucleotide sequence ID" value="NZ_JANIGO010000002.1"/>
</dbReference>
<dbReference type="InterPro" id="IPR038157">
    <property type="entry name" value="FeoA_core_dom"/>
</dbReference>
<sequence>MLQAVHPTIQQASGLQSLQDIDLNTPKVVVGVHPPQHSPEWAAWLYEIGFIPGETVMVLTRGMPGADPLVVRVGDSTFALRRAEAACIAVADATDGAFKAAA</sequence>